<dbReference type="Proteomes" id="UP000518300">
    <property type="component" value="Unassembled WGS sequence"/>
</dbReference>
<dbReference type="InterPro" id="IPR027304">
    <property type="entry name" value="Trigger_fact/SurA_dom_sf"/>
</dbReference>
<feature type="signal peptide" evidence="2">
    <location>
        <begin position="1"/>
        <end position="27"/>
    </location>
</feature>
<dbReference type="SUPFAM" id="SSF109998">
    <property type="entry name" value="Triger factor/SurA peptide-binding domain-like"/>
    <property type="match status" value="1"/>
</dbReference>
<evidence type="ECO:0000313" key="3">
    <source>
        <dbReference type="EMBL" id="NMO14786.1"/>
    </source>
</evidence>
<reference evidence="3 4" key="1">
    <citation type="submission" date="2020-04" db="EMBL/GenBank/DDBJ databases">
        <title>Draft genome of Pyxidicoccus fallax type strain.</title>
        <authorList>
            <person name="Whitworth D.E."/>
        </authorList>
    </citation>
    <scope>NUCLEOTIDE SEQUENCE [LARGE SCALE GENOMIC DNA]</scope>
    <source>
        <strain evidence="3 4">DSM 14698</strain>
    </source>
</reference>
<protein>
    <recommendedName>
        <fullName evidence="5">PpiC domain-containing protein</fullName>
    </recommendedName>
</protein>
<organism evidence="3 4">
    <name type="scientific">Pyxidicoccus fallax</name>
    <dbReference type="NCBI Taxonomy" id="394095"/>
    <lineage>
        <taxon>Bacteria</taxon>
        <taxon>Pseudomonadati</taxon>
        <taxon>Myxococcota</taxon>
        <taxon>Myxococcia</taxon>
        <taxon>Myxococcales</taxon>
        <taxon>Cystobacterineae</taxon>
        <taxon>Myxococcaceae</taxon>
        <taxon>Pyxidicoccus</taxon>
    </lineage>
</organism>
<gene>
    <name evidence="3" type="ORF">HG543_07920</name>
</gene>
<accession>A0A848L891</accession>
<dbReference type="RefSeq" id="WP_169344081.1">
    <property type="nucleotide sequence ID" value="NZ_JABBJJ010000025.1"/>
</dbReference>
<evidence type="ECO:0000256" key="2">
    <source>
        <dbReference type="SAM" id="SignalP"/>
    </source>
</evidence>
<keyword evidence="1" id="KW-0175">Coiled coil</keyword>
<keyword evidence="2" id="KW-0732">Signal</keyword>
<dbReference type="AlphaFoldDB" id="A0A848L891"/>
<comment type="caution">
    <text evidence="3">The sequence shown here is derived from an EMBL/GenBank/DDBJ whole genome shotgun (WGS) entry which is preliminary data.</text>
</comment>
<feature type="coiled-coil region" evidence="1">
    <location>
        <begin position="114"/>
        <end position="165"/>
    </location>
</feature>
<proteinExistence type="predicted"/>
<name>A0A848L891_9BACT</name>
<evidence type="ECO:0008006" key="5">
    <source>
        <dbReference type="Google" id="ProtNLM"/>
    </source>
</evidence>
<dbReference type="EMBL" id="JABBJJ010000025">
    <property type="protein sequence ID" value="NMO14786.1"/>
    <property type="molecule type" value="Genomic_DNA"/>
</dbReference>
<sequence>MPKKFKGASAVVLGGLVLLVSLHESLAAPPARGEKPVAVVLGREIPREALAPDEKTRQSRRAAMKPEEYARWESSYEVQRLQERVLGPLLKAYAQRKGLEPTKEELQAFDAASSKGMEESLARTKKDLESLRAELQREDLTPEKRRALQARLESAEQVVRLLSEDVDRAPSMGAKGSDMVARSMVLSWKTQRALHREYGGDIIFQQSGPEAVGAYLPFLEERQKAGDFKLLDEELSRRFWEHVRKAPGIRIKQDALETPWWLKKPEPSPKR</sequence>
<evidence type="ECO:0000256" key="1">
    <source>
        <dbReference type="SAM" id="Coils"/>
    </source>
</evidence>
<evidence type="ECO:0000313" key="4">
    <source>
        <dbReference type="Proteomes" id="UP000518300"/>
    </source>
</evidence>
<keyword evidence="4" id="KW-1185">Reference proteome</keyword>
<feature type="chain" id="PRO_5032867865" description="PpiC domain-containing protein" evidence="2">
    <location>
        <begin position="28"/>
        <end position="271"/>
    </location>
</feature>